<gene>
    <name evidence="1" type="ORF">KDK67_13340</name>
</gene>
<reference evidence="1" key="2">
    <citation type="submission" date="2021-04" db="EMBL/GenBank/DDBJ databases">
        <authorList>
            <person name="Dong X."/>
        </authorList>
    </citation>
    <scope>NUCLEOTIDE SEQUENCE</scope>
    <source>
        <strain evidence="1">LLY</strain>
    </source>
</reference>
<organism evidence="1 2">
    <name type="scientific">Methanococcoides seepicolus</name>
    <dbReference type="NCBI Taxonomy" id="2828780"/>
    <lineage>
        <taxon>Archaea</taxon>
        <taxon>Methanobacteriati</taxon>
        <taxon>Methanobacteriota</taxon>
        <taxon>Stenosarchaea group</taxon>
        <taxon>Methanomicrobia</taxon>
        <taxon>Methanosarcinales</taxon>
        <taxon>Methanosarcinaceae</taxon>
        <taxon>Methanococcoides</taxon>
    </lineage>
</organism>
<name>A0A9E5DDM1_9EURY</name>
<evidence type="ECO:0000313" key="2">
    <source>
        <dbReference type="Proteomes" id="UP001056766"/>
    </source>
</evidence>
<sequence length="181" mass="19611">MNMKLLLIPFIALLLVAVSGCTDPAEPTGPTVETPDLSVDGVVLETVPEGFEYLGVHDLEIDTVKTSYADVEGIVNASEGIYNLDSVDYFIIAIEMESSAAAEELITQYKAGFTPLAMGERFTAASFNEHDATLVMKYITAGGEQVPRYHYVWSNENFVFLVKGNTDDSAVVLDLAKATGF</sequence>
<dbReference type="AlphaFoldDB" id="A0A9E5DDM1"/>
<accession>A0A9E5DDM1</accession>
<dbReference type="EMBL" id="JAGSOI010000095">
    <property type="protein sequence ID" value="MCM1987943.1"/>
    <property type="molecule type" value="Genomic_DNA"/>
</dbReference>
<protein>
    <recommendedName>
        <fullName evidence="3">Lipoprotein</fullName>
    </recommendedName>
</protein>
<dbReference type="Proteomes" id="UP001056766">
    <property type="component" value="Unassembled WGS sequence"/>
</dbReference>
<evidence type="ECO:0000313" key="1">
    <source>
        <dbReference type="EMBL" id="MCM1987943.1"/>
    </source>
</evidence>
<proteinExistence type="predicted"/>
<keyword evidence="2" id="KW-1185">Reference proteome</keyword>
<comment type="caution">
    <text evidence="1">The sequence shown here is derived from an EMBL/GenBank/DDBJ whole genome shotgun (WGS) entry which is preliminary data.</text>
</comment>
<dbReference type="PROSITE" id="PS51257">
    <property type="entry name" value="PROKAR_LIPOPROTEIN"/>
    <property type="match status" value="1"/>
</dbReference>
<reference evidence="1" key="1">
    <citation type="journal article" date="2021" name="mSystems">
        <title>Bacteria and Archaea Synergistically Convert Glycine Betaine to Biogenic Methane in the Formosa Cold Seep of the South China Sea.</title>
        <authorList>
            <person name="Li L."/>
            <person name="Zhang W."/>
            <person name="Zhang S."/>
            <person name="Song L."/>
            <person name="Sun Q."/>
            <person name="Zhang H."/>
            <person name="Xiang H."/>
            <person name="Dong X."/>
        </authorList>
    </citation>
    <scope>NUCLEOTIDE SEQUENCE</scope>
    <source>
        <strain evidence="1">LLY</strain>
    </source>
</reference>
<evidence type="ECO:0008006" key="3">
    <source>
        <dbReference type="Google" id="ProtNLM"/>
    </source>
</evidence>